<feature type="compositionally biased region" description="Low complexity" evidence="1">
    <location>
        <begin position="191"/>
        <end position="201"/>
    </location>
</feature>
<feature type="region of interest" description="Disordered" evidence="1">
    <location>
        <begin position="1"/>
        <end position="105"/>
    </location>
</feature>
<keyword evidence="2" id="KW-1133">Transmembrane helix</keyword>
<gene>
    <name evidence="3" type="ORF">QO010_003823</name>
</gene>
<feature type="compositionally biased region" description="Pro residues" evidence="1">
    <location>
        <begin position="84"/>
        <end position="102"/>
    </location>
</feature>
<reference evidence="3 4" key="1">
    <citation type="submission" date="2023-07" db="EMBL/GenBank/DDBJ databases">
        <title>Genomic Encyclopedia of Type Strains, Phase IV (KMG-IV): sequencing the most valuable type-strain genomes for metagenomic binning, comparative biology and taxonomic classification.</title>
        <authorList>
            <person name="Goeker M."/>
        </authorList>
    </citation>
    <scope>NUCLEOTIDE SEQUENCE [LARGE SCALE GENOMIC DNA]</scope>
    <source>
        <strain evidence="3 4">DSM 18695</strain>
    </source>
</reference>
<organism evidence="3 4">
    <name type="scientific">Caulobacter ginsengisoli</name>
    <dbReference type="NCBI Taxonomy" id="400775"/>
    <lineage>
        <taxon>Bacteria</taxon>
        <taxon>Pseudomonadati</taxon>
        <taxon>Pseudomonadota</taxon>
        <taxon>Alphaproteobacteria</taxon>
        <taxon>Caulobacterales</taxon>
        <taxon>Caulobacteraceae</taxon>
        <taxon>Caulobacter</taxon>
    </lineage>
</organism>
<accession>A0ABU0IVI7</accession>
<name>A0ABU0IVI7_9CAUL</name>
<protein>
    <recommendedName>
        <fullName evidence="5">Sporulation protein</fullName>
    </recommendedName>
</protein>
<dbReference type="EMBL" id="JAUSVS010000009">
    <property type="protein sequence ID" value="MDQ0466030.1"/>
    <property type="molecule type" value="Genomic_DNA"/>
</dbReference>
<evidence type="ECO:0000256" key="2">
    <source>
        <dbReference type="SAM" id="Phobius"/>
    </source>
</evidence>
<dbReference type="RefSeq" id="WP_307351828.1">
    <property type="nucleotide sequence ID" value="NZ_JAUSVS010000009.1"/>
</dbReference>
<sequence length="308" mass="31202">MADDPRRNPYARPTAYRYSGQAPLRPGAEPEAPPPTQRGPSRPSYESARSVVTGSPLAAPGQASVIPSLPTRPNPEAQRQAPLRPTPPAMRPPSSPVMGPRPEPMETLSPAARAPLPNAIPEPVIVPAPVAVEDAPLTAPIPGAPATRKASSGWLSGRMLALGLVVLALVGLAAAVFMMMRARPAPVVPPAQEAPALTTTPAAPPAPTLPAPTAGPEVAPPPVEPPATTPAPSLRGSQPKPASTQPAAPKPAAAAPVAAPVPDLAPAPLDLPPAPPPAAVKPPPPRLTPIPAPPPSNPDEPISTRRPN</sequence>
<evidence type="ECO:0000313" key="4">
    <source>
        <dbReference type="Proteomes" id="UP001228905"/>
    </source>
</evidence>
<comment type="caution">
    <text evidence="3">The sequence shown here is derived from an EMBL/GenBank/DDBJ whole genome shotgun (WGS) entry which is preliminary data.</text>
</comment>
<evidence type="ECO:0000256" key="1">
    <source>
        <dbReference type="SAM" id="MobiDB-lite"/>
    </source>
</evidence>
<evidence type="ECO:0000313" key="3">
    <source>
        <dbReference type="EMBL" id="MDQ0466030.1"/>
    </source>
</evidence>
<evidence type="ECO:0008006" key="5">
    <source>
        <dbReference type="Google" id="ProtNLM"/>
    </source>
</evidence>
<feature type="region of interest" description="Disordered" evidence="1">
    <location>
        <begin position="191"/>
        <end position="308"/>
    </location>
</feature>
<keyword evidence="4" id="KW-1185">Reference proteome</keyword>
<feature type="compositionally biased region" description="Low complexity" evidence="1">
    <location>
        <begin position="246"/>
        <end position="262"/>
    </location>
</feature>
<proteinExistence type="predicted"/>
<keyword evidence="2" id="KW-0472">Membrane</keyword>
<keyword evidence="2" id="KW-0812">Transmembrane</keyword>
<feature type="compositionally biased region" description="Pro residues" evidence="1">
    <location>
        <begin position="218"/>
        <end position="229"/>
    </location>
</feature>
<dbReference type="Proteomes" id="UP001228905">
    <property type="component" value="Unassembled WGS sequence"/>
</dbReference>
<feature type="compositionally biased region" description="Pro residues" evidence="1">
    <location>
        <begin position="263"/>
        <end position="298"/>
    </location>
</feature>
<feature type="transmembrane region" description="Helical" evidence="2">
    <location>
        <begin position="159"/>
        <end position="180"/>
    </location>
</feature>